<dbReference type="GO" id="GO:0015297">
    <property type="term" value="F:antiporter activity"/>
    <property type="evidence" value="ECO:0007669"/>
    <property type="project" value="InterPro"/>
</dbReference>
<feature type="transmembrane region" description="Helical" evidence="8">
    <location>
        <begin position="22"/>
        <end position="42"/>
    </location>
</feature>
<sequence>MSAPYYSDSVPAQTPKQLDRRIVALALPALGALIAEPAFLLLDTALIGHLGAEELAGIGIGQVVLHTITGLLIFLAYATTPRVARLLGSGNRPAAIQAGLDGIWLALGVGVLLLVFIPLAHPITSVFGAEDRVTHLGSSYLAISVLGLPAMLMVLAATGLLRGLQDTKTPLVVATIGFAANGAMSVLFIYGFGWGVPGSAIGTVIAQWGMAAFFIWFSMREARRNGISIWPTARGVRASIGFGGWLFLRALWLRLALLATTFIATSAGTEVLAATQIAFTLFSTLAFALDALAIAGQAMIGKALGASDPEETRAITRRLIRWGVWCGVIVGVLLAASSPVLGFVFTSHDGVLAILPWALLALAIGQPVAGVVFVLDGVLIGAGDARYLAWTGIVNLGVYLPLLALALFAGADSVALLTIWAAFSLGYLGARLVTLVLRARGDRWMVLGA</sequence>
<dbReference type="EMBL" id="DXDC01000055">
    <property type="protein sequence ID" value="HIY65045.1"/>
    <property type="molecule type" value="Genomic_DNA"/>
</dbReference>
<dbReference type="NCBIfam" id="TIGR00797">
    <property type="entry name" value="matE"/>
    <property type="match status" value="1"/>
</dbReference>
<keyword evidence="7 8" id="KW-0472">Membrane</keyword>
<accession>A0A9D2C973</accession>
<proteinExistence type="inferred from homology"/>
<dbReference type="Proteomes" id="UP000824005">
    <property type="component" value="Unassembled WGS sequence"/>
</dbReference>
<keyword evidence="4" id="KW-1003">Cell membrane</keyword>
<comment type="subcellular location">
    <subcellularLocation>
        <location evidence="1">Cell membrane</location>
        <topology evidence="1">Multi-pass membrane protein</topology>
    </subcellularLocation>
</comment>
<organism evidence="9 10">
    <name type="scientific">Candidatus Agrococcus pullicola</name>
    <dbReference type="NCBI Taxonomy" id="2838429"/>
    <lineage>
        <taxon>Bacteria</taxon>
        <taxon>Bacillati</taxon>
        <taxon>Actinomycetota</taxon>
        <taxon>Actinomycetes</taxon>
        <taxon>Micrococcales</taxon>
        <taxon>Microbacteriaceae</taxon>
        <taxon>Agrococcus</taxon>
    </lineage>
</organism>
<dbReference type="GO" id="GO:0005886">
    <property type="term" value="C:plasma membrane"/>
    <property type="evidence" value="ECO:0007669"/>
    <property type="project" value="UniProtKB-SubCell"/>
</dbReference>
<dbReference type="InterPro" id="IPR048279">
    <property type="entry name" value="MdtK-like"/>
</dbReference>
<name>A0A9D2C973_9MICO</name>
<protein>
    <submittedName>
        <fullName evidence="9">MATE family efflux transporter</fullName>
    </submittedName>
</protein>
<dbReference type="CDD" id="cd13136">
    <property type="entry name" value="MATE_DinF_like"/>
    <property type="match status" value="1"/>
</dbReference>
<evidence type="ECO:0000256" key="3">
    <source>
        <dbReference type="ARBA" id="ARBA00022448"/>
    </source>
</evidence>
<keyword evidence="6 8" id="KW-1133">Transmembrane helix</keyword>
<evidence type="ECO:0000313" key="10">
    <source>
        <dbReference type="Proteomes" id="UP000824005"/>
    </source>
</evidence>
<dbReference type="InterPro" id="IPR002528">
    <property type="entry name" value="MATE_fam"/>
</dbReference>
<evidence type="ECO:0000256" key="7">
    <source>
        <dbReference type="ARBA" id="ARBA00023136"/>
    </source>
</evidence>
<dbReference type="PANTHER" id="PTHR42893">
    <property type="entry name" value="PROTEIN DETOXIFICATION 44, CHLOROPLASTIC-RELATED"/>
    <property type="match status" value="1"/>
</dbReference>
<feature type="transmembrane region" description="Helical" evidence="8">
    <location>
        <begin position="351"/>
        <end position="375"/>
    </location>
</feature>
<dbReference type="Pfam" id="PF01554">
    <property type="entry name" value="MatE"/>
    <property type="match status" value="2"/>
</dbReference>
<evidence type="ECO:0000256" key="2">
    <source>
        <dbReference type="ARBA" id="ARBA00010199"/>
    </source>
</evidence>
<evidence type="ECO:0000256" key="4">
    <source>
        <dbReference type="ARBA" id="ARBA00022475"/>
    </source>
</evidence>
<feature type="transmembrane region" description="Helical" evidence="8">
    <location>
        <begin position="140"/>
        <end position="164"/>
    </location>
</feature>
<feature type="transmembrane region" description="Helical" evidence="8">
    <location>
        <begin position="322"/>
        <end position="345"/>
    </location>
</feature>
<keyword evidence="3" id="KW-0813">Transport</keyword>
<gene>
    <name evidence="9" type="ORF">H9830_02050</name>
</gene>
<feature type="transmembrane region" description="Helical" evidence="8">
    <location>
        <begin position="414"/>
        <end position="437"/>
    </location>
</feature>
<dbReference type="InterPro" id="IPR044644">
    <property type="entry name" value="DinF-like"/>
</dbReference>
<feature type="transmembrane region" description="Helical" evidence="8">
    <location>
        <begin position="54"/>
        <end position="77"/>
    </location>
</feature>
<evidence type="ECO:0000313" key="9">
    <source>
        <dbReference type="EMBL" id="HIY65045.1"/>
    </source>
</evidence>
<comment type="caution">
    <text evidence="9">The sequence shown here is derived from an EMBL/GenBank/DDBJ whole genome shotgun (WGS) entry which is preliminary data.</text>
</comment>
<feature type="transmembrane region" description="Helical" evidence="8">
    <location>
        <begin position="98"/>
        <end position="120"/>
    </location>
</feature>
<evidence type="ECO:0000256" key="6">
    <source>
        <dbReference type="ARBA" id="ARBA00022989"/>
    </source>
</evidence>
<comment type="similarity">
    <text evidence="2">Belongs to the multi antimicrobial extrusion (MATE) (TC 2.A.66.1) family.</text>
</comment>
<feature type="transmembrane region" description="Helical" evidence="8">
    <location>
        <begin position="387"/>
        <end position="408"/>
    </location>
</feature>
<dbReference type="GO" id="GO:0042910">
    <property type="term" value="F:xenobiotic transmembrane transporter activity"/>
    <property type="evidence" value="ECO:0007669"/>
    <property type="project" value="InterPro"/>
</dbReference>
<dbReference type="PANTHER" id="PTHR42893:SF46">
    <property type="entry name" value="PROTEIN DETOXIFICATION 44, CHLOROPLASTIC"/>
    <property type="match status" value="1"/>
</dbReference>
<feature type="transmembrane region" description="Helical" evidence="8">
    <location>
        <begin position="171"/>
        <end position="193"/>
    </location>
</feature>
<feature type="transmembrane region" description="Helical" evidence="8">
    <location>
        <begin position="199"/>
        <end position="219"/>
    </location>
</feature>
<keyword evidence="5 8" id="KW-0812">Transmembrane</keyword>
<reference evidence="9" key="1">
    <citation type="journal article" date="2021" name="PeerJ">
        <title>Extensive microbial diversity within the chicken gut microbiome revealed by metagenomics and culture.</title>
        <authorList>
            <person name="Gilroy R."/>
            <person name="Ravi A."/>
            <person name="Getino M."/>
            <person name="Pursley I."/>
            <person name="Horton D.L."/>
            <person name="Alikhan N.F."/>
            <person name="Baker D."/>
            <person name="Gharbi K."/>
            <person name="Hall N."/>
            <person name="Watson M."/>
            <person name="Adriaenssens E.M."/>
            <person name="Foster-Nyarko E."/>
            <person name="Jarju S."/>
            <person name="Secka A."/>
            <person name="Antonio M."/>
            <person name="Oren A."/>
            <person name="Chaudhuri R.R."/>
            <person name="La Ragione R."/>
            <person name="Hildebrand F."/>
            <person name="Pallen M.J."/>
        </authorList>
    </citation>
    <scope>NUCLEOTIDE SEQUENCE</scope>
    <source>
        <strain evidence="9">ChiGjej1B1-98</strain>
    </source>
</reference>
<dbReference type="AlphaFoldDB" id="A0A9D2C973"/>
<feature type="transmembrane region" description="Helical" evidence="8">
    <location>
        <begin position="277"/>
        <end position="301"/>
    </location>
</feature>
<evidence type="ECO:0000256" key="5">
    <source>
        <dbReference type="ARBA" id="ARBA00022692"/>
    </source>
</evidence>
<feature type="transmembrane region" description="Helical" evidence="8">
    <location>
        <begin position="240"/>
        <end position="265"/>
    </location>
</feature>
<evidence type="ECO:0000256" key="1">
    <source>
        <dbReference type="ARBA" id="ARBA00004651"/>
    </source>
</evidence>
<evidence type="ECO:0000256" key="8">
    <source>
        <dbReference type="SAM" id="Phobius"/>
    </source>
</evidence>
<reference evidence="9" key="2">
    <citation type="submission" date="2021-04" db="EMBL/GenBank/DDBJ databases">
        <authorList>
            <person name="Gilroy R."/>
        </authorList>
    </citation>
    <scope>NUCLEOTIDE SEQUENCE</scope>
    <source>
        <strain evidence="9">ChiGjej1B1-98</strain>
    </source>
</reference>
<dbReference type="PIRSF" id="PIRSF006603">
    <property type="entry name" value="DinF"/>
    <property type="match status" value="1"/>
</dbReference>